<keyword evidence="9" id="KW-0902">Two-component regulatory system</keyword>
<evidence type="ECO:0000256" key="8">
    <source>
        <dbReference type="ARBA" id="ARBA00022989"/>
    </source>
</evidence>
<dbReference type="Pfam" id="PF02702">
    <property type="entry name" value="KdpD"/>
    <property type="match status" value="1"/>
</dbReference>
<dbReference type="GO" id="GO:0005886">
    <property type="term" value="C:plasma membrane"/>
    <property type="evidence" value="ECO:0007669"/>
    <property type="project" value="TreeGrafter"/>
</dbReference>
<evidence type="ECO:0000259" key="14">
    <source>
        <dbReference type="Pfam" id="PF13492"/>
    </source>
</evidence>
<keyword evidence="4 11" id="KW-0812">Transmembrane</keyword>
<name>M0QSB6_9BACT</name>
<evidence type="ECO:0000313" key="16">
    <source>
        <dbReference type="EMBL" id="AGC72469.1"/>
    </source>
</evidence>
<dbReference type="InterPro" id="IPR027417">
    <property type="entry name" value="P-loop_NTPase"/>
</dbReference>
<evidence type="ECO:0000256" key="9">
    <source>
        <dbReference type="ARBA" id="ARBA00023012"/>
    </source>
</evidence>
<dbReference type="GO" id="GO:0005737">
    <property type="term" value="C:cytoplasm"/>
    <property type="evidence" value="ECO:0007669"/>
    <property type="project" value="UniProtKB-ARBA"/>
</dbReference>
<dbReference type="FunFam" id="3.40.50.300:FF:000483">
    <property type="entry name" value="Sensor histidine kinase KdpD"/>
    <property type="match status" value="1"/>
</dbReference>
<keyword evidence="16" id="KW-0406">Ion transport</keyword>
<dbReference type="GO" id="GO:0000155">
    <property type="term" value="F:phosphorelay sensor kinase activity"/>
    <property type="evidence" value="ECO:0007669"/>
    <property type="project" value="InterPro"/>
</dbReference>
<dbReference type="Pfam" id="PF13493">
    <property type="entry name" value="DUF4118"/>
    <property type="match status" value="1"/>
</dbReference>
<evidence type="ECO:0000256" key="5">
    <source>
        <dbReference type="ARBA" id="ARBA00022741"/>
    </source>
</evidence>
<dbReference type="Gene3D" id="3.40.50.620">
    <property type="entry name" value="HUPs"/>
    <property type="match status" value="1"/>
</dbReference>
<feature type="transmembrane region" description="Helical" evidence="11">
    <location>
        <begin position="477"/>
        <end position="498"/>
    </location>
</feature>
<keyword evidence="8 11" id="KW-1133">Transmembrane helix</keyword>
<feature type="domain" description="GAF" evidence="14">
    <location>
        <begin position="530"/>
        <end position="647"/>
    </location>
</feature>
<feature type="domain" description="Signal transduction histidine kinase osmosensitive K+ channel sensor N-terminal" evidence="13">
    <location>
        <begin position="24"/>
        <end position="232"/>
    </location>
</feature>
<evidence type="ECO:0000256" key="3">
    <source>
        <dbReference type="ARBA" id="ARBA00022679"/>
    </source>
</evidence>
<accession>M0QSB6</accession>
<dbReference type="PANTHER" id="PTHR45569:SF1">
    <property type="entry name" value="SENSOR PROTEIN KDPD"/>
    <property type="match status" value="1"/>
</dbReference>
<dbReference type="SUPFAM" id="SSF55781">
    <property type="entry name" value="GAF domain-like"/>
    <property type="match status" value="1"/>
</dbReference>
<feature type="transmembrane region" description="Helical" evidence="11">
    <location>
        <begin position="448"/>
        <end position="465"/>
    </location>
</feature>
<keyword evidence="16" id="KW-0813">Transport</keyword>
<organism evidence="16">
    <name type="scientific">uncultured bacterium A1Q1_fos_499</name>
    <dbReference type="NCBI Taxonomy" id="1256578"/>
    <lineage>
        <taxon>Bacteria</taxon>
        <taxon>environmental samples</taxon>
    </lineage>
</organism>
<keyword evidence="10 11" id="KW-0472">Membrane</keyword>
<dbReference type="InterPro" id="IPR014729">
    <property type="entry name" value="Rossmann-like_a/b/a_fold"/>
</dbReference>
<evidence type="ECO:0000256" key="1">
    <source>
        <dbReference type="ARBA" id="ARBA00004141"/>
    </source>
</evidence>
<dbReference type="SUPFAM" id="SSF52540">
    <property type="entry name" value="P-loop containing nucleoside triphosphate hydrolases"/>
    <property type="match status" value="1"/>
</dbReference>
<dbReference type="EMBL" id="JX649903">
    <property type="protein sequence ID" value="AGC72469.1"/>
    <property type="molecule type" value="Genomic_DNA"/>
</dbReference>
<protein>
    <submittedName>
        <fullName evidence="16">Osmosensitive K+ channel histidine kinase KdpD</fullName>
    </submittedName>
</protein>
<dbReference type="InterPro" id="IPR006016">
    <property type="entry name" value="UspA"/>
</dbReference>
<evidence type="ECO:0000259" key="15">
    <source>
        <dbReference type="Pfam" id="PF13493"/>
    </source>
</evidence>
<comment type="subcellular location">
    <subcellularLocation>
        <location evidence="1">Membrane</location>
        <topology evidence="1">Multi-pass membrane protein</topology>
    </subcellularLocation>
</comment>
<dbReference type="InterPro" id="IPR003018">
    <property type="entry name" value="GAF"/>
</dbReference>
<dbReference type="GO" id="GO:0005524">
    <property type="term" value="F:ATP binding"/>
    <property type="evidence" value="ECO:0007669"/>
    <property type="project" value="UniProtKB-KW"/>
</dbReference>
<proteinExistence type="predicted"/>
<dbReference type="CDD" id="cd01987">
    <property type="entry name" value="USP_KdpD-like"/>
    <property type="match status" value="1"/>
</dbReference>
<evidence type="ECO:0000256" key="10">
    <source>
        <dbReference type="ARBA" id="ARBA00023136"/>
    </source>
</evidence>
<feature type="domain" description="UspA" evidence="12">
    <location>
        <begin position="253"/>
        <end position="364"/>
    </location>
</feature>
<keyword evidence="2" id="KW-0597">Phosphoprotein</keyword>
<keyword evidence="16" id="KW-0407">Ion channel</keyword>
<dbReference type="PANTHER" id="PTHR45569">
    <property type="entry name" value="SENSOR PROTEIN KDPD"/>
    <property type="match status" value="1"/>
</dbReference>
<dbReference type="InterPro" id="IPR003852">
    <property type="entry name" value="Sig_transdc_His_kinase_KdpD_N"/>
</dbReference>
<feature type="transmembrane region" description="Helical" evidence="11">
    <location>
        <begin position="400"/>
        <end position="419"/>
    </location>
</feature>
<dbReference type="InterPro" id="IPR038318">
    <property type="entry name" value="KdpD_sf"/>
</dbReference>
<dbReference type="Gene3D" id="3.30.450.40">
    <property type="match status" value="1"/>
</dbReference>
<reference evidence="16" key="1">
    <citation type="submission" date="2012-09" db="EMBL/GenBank/DDBJ databases">
        <title>Metagenomic Characterization of a Microbial Community in Wastewater Detects High Levels of Antibiotic Resistance.</title>
        <authorList>
            <person name="Abrams M."/>
            <person name="Caldwell A."/>
            <person name="Vandaei E."/>
            <person name="Lee W."/>
            <person name="Perrott J."/>
            <person name="Khan S.Y."/>
            <person name="Ta J."/>
            <person name="Romero D."/>
            <person name="Nguyen V."/>
            <person name="Pourmand N."/>
            <person name="Ouverney C.C."/>
        </authorList>
    </citation>
    <scope>NUCLEOTIDE SEQUENCE</scope>
</reference>
<evidence type="ECO:0000256" key="11">
    <source>
        <dbReference type="SAM" id="Phobius"/>
    </source>
</evidence>
<dbReference type="GO" id="GO:0034220">
    <property type="term" value="P:monoatomic ion transmembrane transport"/>
    <property type="evidence" value="ECO:0007669"/>
    <property type="project" value="UniProtKB-KW"/>
</dbReference>
<evidence type="ECO:0000256" key="4">
    <source>
        <dbReference type="ARBA" id="ARBA00022692"/>
    </source>
</evidence>
<keyword evidence="6 16" id="KW-0418">Kinase</keyword>
<dbReference type="Gene3D" id="3.40.50.300">
    <property type="entry name" value="P-loop containing nucleotide triphosphate hydrolases"/>
    <property type="match status" value="1"/>
</dbReference>
<evidence type="ECO:0000256" key="2">
    <source>
        <dbReference type="ARBA" id="ARBA00022553"/>
    </source>
</evidence>
<dbReference type="SUPFAM" id="SSF52402">
    <property type="entry name" value="Adenine nucleotide alpha hydrolases-like"/>
    <property type="match status" value="1"/>
</dbReference>
<dbReference type="Gene3D" id="1.20.120.620">
    <property type="entry name" value="Backbone structure of the membrane domain of e. Coli histidine kinase receptor kdpd"/>
    <property type="match status" value="1"/>
</dbReference>
<dbReference type="AlphaFoldDB" id="M0QSB6"/>
<evidence type="ECO:0000259" key="12">
    <source>
        <dbReference type="Pfam" id="PF00582"/>
    </source>
</evidence>
<dbReference type="InterPro" id="IPR029016">
    <property type="entry name" value="GAF-like_dom_sf"/>
</dbReference>
<keyword evidence="5" id="KW-0547">Nucleotide-binding</keyword>
<keyword evidence="7" id="KW-0067">ATP-binding</keyword>
<dbReference type="InterPro" id="IPR025201">
    <property type="entry name" value="KdpD_TM"/>
</dbReference>
<feature type="transmembrane region" description="Helical" evidence="11">
    <location>
        <begin position="425"/>
        <end position="441"/>
    </location>
</feature>
<dbReference type="Pfam" id="PF00582">
    <property type="entry name" value="Usp"/>
    <property type="match status" value="1"/>
</dbReference>
<keyword evidence="3" id="KW-0808">Transferase</keyword>
<sequence>MSDGRPSPERLLERWRLEEGPQERGRLKLFFGAVAGVGKTFAMLQAAHELAGRGIDVVIGWVETHGRKDTEALLAGLERLPSRTLTHRGSEIAEFDLDGALARRPRVLLVDELAHSNVPGSRHTKRWQDVDELLAAGIDVFTTLNVQHIESLNDVVARVTGVAVRETVPDAVLDRADAVELVDLPPEELIKRLQEGKVYLGEQAERALERFFTEGNLIALRELALHKTAERVDAQMQAWRERHEVAETWPIAERILVGVGPAPSSARLVRGAKRLAERLRAQWIVAWVELPEDARLSQEDRDRVWQTLRRAEELGAETVQLAGSDAARELLAFARQRNVSKIVVGKPHGARWRELLFGSVRERLQRADAGIDIYVLAREEDGNGRDRTVERRSRGRSRPAGYIAALAAILLATGFGSLLAPAVELTNVVMVFLLAVVGIAMRFGRGPSIFASIVSVAAFDFFFVPPHLTFAVSDSQYLITFAVMLAVALVISTLTVRLREQAETSSHRERRTAALYAFGKDLAKAAARRELLDSALEHLSQVFVSQVLILLPDESGRLQEMASESVTYRFDDREKAVAQWAYDHGAMAGAHTATLPAAKGLYLPMRNAGEILGVIGLHPAGGDRVVEPEQLHLLETFANQLALALARERASS</sequence>
<dbReference type="Pfam" id="PF13492">
    <property type="entry name" value="GAF_3"/>
    <property type="match status" value="1"/>
</dbReference>
<evidence type="ECO:0000256" key="6">
    <source>
        <dbReference type="ARBA" id="ARBA00022777"/>
    </source>
</evidence>
<feature type="domain" description="Sensor protein KdpD transmembrane" evidence="15">
    <location>
        <begin position="402"/>
        <end position="508"/>
    </location>
</feature>
<evidence type="ECO:0000256" key="7">
    <source>
        <dbReference type="ARBA" id="ARBA00022840"/>
    </source>
</evidence>
<dbReference type="InterPro" id="IPR052023">
    <property type="entry name" value="Histidine_kinase_KdpD"/>
</dbReference>
<evidence type="ECO:0000259" key="13">
    <source>
        <dbReference type="Pfam" id="PF02702"/>
    </source>
</evidence>